<dbReference type="EMBL" id="DS027696">
    <property type="protein sequence ID" value="EAW19005.1"/>
    <property type="molecule type" value="Genomic_DNA"/>
</dbReference>
<evidence type="ECO:0008006" key="15">
    <source>
        <dbReference type="Google" id="ProtNLM"/>
    </source>
</evidence>
<evidence type="ECO:0000256" key="9">
    <source>
        <dbReference type="ARBA" id="ARBA00023004"/>
    </source>
</evidence>
<keyword evidence="12" id="KW-0732">Signal</keyword>
<comment type="cofactor">
    <cofactor evidence="1">
        <name>heme</name>
        <dbReference type="ChEBI" id="CHEBI:30413"/>
    </cofactor>
</comment>
<proteinExistence type="inferred from homology"/>
<evidence type="ECO:0000256" key="7">
    <source>
        <dbReference type="ARBA" id="ARBA00022989"/>
    </source>
</evidence>
<organism evidence="13 14">
    <name type="scientific">Neosartorya fischeri (strain ATCC 1020 / DSM 3700 / CBS 544.65 / FGSC A1164 / JCM 1740 / NRRL 181 / WB 181)</name>
    <name type="common">Aspergillus fischerianus</name>
    <dbReference type="NCBI Taxonomy" id="331117"/>
    <lineage>
        <taxon>Eukaryota</taxon>
        <taxon>Fungi</taxon>
        <taxon>Dikarya</taxon>
        <taxon>Ascomycota</taxon>
        <taxon>Pezizomycotina</taxon>
        <taxon>Eurotiomycetes</taxon>
        <taxon>Eurotiomycetidae</taxon>
        <taxon>Eurotiales</taxon>
        <taxon>Aspergillaceae</taxon>
        <taxon>Aspergillus</taxon>
        <taxon>Aspergillus subgen. Fumigati</taxon>
    </lineage>
</organism>
<keyword evidence="7" id="KW-1133">Transmembrane helix</keyword>
<evidence type="ECO:0000256" key="8">
    <source>
        <dbReference type="ARBA" id="ARBA00023002"/>
    </source>
</evidence>
<dbReference type="RefSeq" id="XP_001260902.1">
    <property type="nucleotide sequence ID" value="XM_001260901.1"/>
</dbReference>
<dbReference type="VEuPathDB" id="FungiDB:NFIA_089620"/>
<dbReference type="GO" id="GO:0019748">
    <property type="term" value="P:secondary metabolic process"/>
    <property type="evidence" value="ECO:0007669"/>
    <property type="project" value="UniProtKB-ARBA"/>
</dbReference>
<dbReference type="Proteomes" id="UP000006702">
    <property type="component" value="Unassembled WGS sequence"/>
</dbReference>
<dbReference type="GO" id="GO:0016705">
    <property type="term" value="F:oxidoreductase activity, acting on paired donors, with incorporation or reduction of molecular oxygen"/>
    <property type="evidence" value="ECO:0007669"/>
    <property type="project" value="InterPro"/>
</dbReference>
<evidence type="ECO:0000313" key="13">
    <source>
        <dbReference type="EMBL" id="EAW19005.1"/>
    </source>
</evidence>
<dbReference type="GO" id="GO:0005506">
    <property type="term" value="F:iron ion binding"/>
    <property type="evidence" value="ECO:0007669"/>
    <property type="project" value="InterPro"/>
</dbReference>
<dbReference type="GeneID" id="4587460"/>
<evidence type="ECO:0000256" key="6">
    <source>
        <dbReference type="ARBA" id="ARBA00022723"/>
    </source>
</evidence>
<dbReference type="KEGG" id="nfi:NFIA_089620"/>
<keyword evidence="4" id="KW-0349">Heme</keyword>
<evidence type="ECO:0000256" key="5">
    <source>
        <dbReference type="ARBA" id="ARBA00022692"/>
    </source>
</evidence>
<accession>A1DHZ8</accession>
<dbReference type="InterPro" id="IPR036396">
    <property type="entry name" value="Cyt_P450_sf"/>
</dbReference>
<evidence type="ECO:0000256" key="4">
    <source>
        <dbReference type="ARBA" id="ARBA00022617"/>
    </source>
</evidence>
<sequence length="457" mass="52272">MLEILVTFLIFCFRRIRGLWYLARGPEIIDKAYIAAEGKPFKISTPSNDHLLVTSNEHIAELVNAPLQNLSLHAVAKEPKYTMFGFEWQDQRGVEGTGFVRALRSRLTAHLPILMPELQRIVETAIADELVAPGSDGKWGPPQSCLIPSDCSRIRALQIVLYDQANGHQGQQLCLLRGGTWYDYPWHVRHRQAYCVAAQNPEFTAAALEFPQRVILAAEILRITPGFLRRTLFRYLEPVVEKRLATRANSTRSMQEDAPMDCMQWLIDTSPRKIQWTTTRMVGEIIAVWFGSVHQLAMVRPHSARRNLTVRRKALTPFVFSNGLEVAEGNWVCIPQRAMMRDRIRYRNPQAFDGFRFARANKQLRAGDVSLDVPENSPLTMTDVSVDWPIWGLGNTACPGRFYAATILKLIMVCILEKWECRLEDPKSQRWRTWRSSIVPREGTVVLFKRKEEALTG</sequence>
<gene>
    <name evidence="13" type="ORF">NFIA_089620</name>
</gene>
<feature type="signal peptide" evidence="12">
    <location>
        <begin position="1"/>
        <end position="18"/>
    </location>
</feature>
<dbReference type="OMA" id="WFGSVHQ"/>
<keyword evidence="8" id="KW-0560">Oxidoreductase</keyword>
<evidence type="ECO:0000256" key="2">
    <source>
        <dbReference type="ARBA" id="ARBA00004370"/>
    </source>
</evidence>
<evidence type="ECO:0000256" key="1">
    <source>
        <dbReference type="ARBA" id="ARBA00001971"/>
    </source>
</evidence>
<keyword evidence="6" id="KW-0479">Metal-binding</keyword>
<comment type="similarity">
    <text evidence="3">Belongs to the cytochrome P450 family.</text>
</comment>
<dbReference type="HOGENOM" id="CLU_022195_7_0_1"/>
<dbReference type="GO" id="GO:0020037">
    <property type="term" value="F:heme binding"/>
    <property type="evidence" value="ECO:0007669"/>
    <property type="project" value="InterPro"/>
</dbReference>
<keyword evidence="11" id="KW-0472">Membrane</keyword>
<feature type="chain" id="PRO_5002634030" description="Cytochrome P450" evidence="12">
    <location>
        <begin position="19"/>
        <end position="457"/>
    </location>
</feature>
<keyword evidence="9" id="KW-0408">Iron</keyword>
<dbReference type="GO" id="GO:0016020">
    <property type="term" value="C:membrane"/>
    <property type="evidence" value="ECO:0007669"/>
    <property type="project" value="UniProtKB-SubCell"/>
</dbReference>
<reference evidence="14" key="1">
    <citation type="journal article" date="2008" name="PLoS Genet.">
        <title>Genomic islands in the pathogenic filamentous fungus Aspergillus fumigatus.</title>
        <authorList>
            <person name="Fedorova N.D."/>
            <person name="Khaldi N."/>
            <person name="Joardar V.S."/>
            <person name="Maiti R."/>
            <person name="Amedeo P."/>
            <person name="Anderson M.J."/>
            <person name="Crabtree J."/>
            <person name="Silva J.C."/>
            <person name="Badger J.H."/>
            <person name="Albarraq A."/>
            <person name="Angiuoli S."/>
            <person name="Bussey H."/>
            <person name="Bowyer P."/>
            <person name="Cotty P.J."/>
            <person name="Dyer P.S."/>
            <person name="Egan A."/>
            <person name="Galens K."/>
            <person name="Fraser-Liggett C.M."/>
            <person name="Haas B.J."/>
            <person name="Inman J.M."/>
            <person name="Kent R."/>
            <person name="Lemieux S."/>
            <person name="Malavazi I."/>
            <person name="Orvis J."/>
            <person name="Roemer T."/>
            <person name="Ronning C.M."/>
            <person name="Sundaram J.P."/>
            <person name="Sutton G."/>
            <person name="Turner G."/>
            <person name="Venter J.C."/>
            <person name="White O.R."/>
            <person name="Whitty B.R."/>
            <person name="Youngman P."/>
            <person name="Wolfe K.H."/>
            <person name="Goldman G.H."/>
            <person name="Wortman J.R."/>
            <person name="Jiang B."/>
            <person name="Denning D.W."/>
            <person name="Nierman W.C."/>
        </authorList>
    </citation>
    <scope>NUCLEOTIDE SEQUENCE [LARGE SCALE GENOMIC DNA]</scope>
    <source>
        <strain evidence="14">ATCC 1020 / DSM 3700 / CBS 544.65 / FGSC A1164 / JCM 1740 / NRRL 181 / WB 181</strain>
    </source>
</reference>
<dbReference type="Pfam" id="PF00067">
    <property type="entry name" value="p450"/>
    <property type="match status" value="1"/>
</dbReference>
<comment type="subcellular location">
    <subcellularLocation>
        <location evidence="2">Membrane</location>
    </subcellularLocation>
</comment>
<dbReference type="AlphaFoldDB" id="A1DHZ8"/>
<name>A1DHZ8_NEOFI</name>
<keyword evidence="5" id="KW-0812">Transmembrane</keyword>
<dbReference type="OrthoDB" id="1844152at2759"/>
<evidence type="ECO:0000313" key="14">
    <source>
        <dbReference type="Proteomes" id="UP000006702"/>
    </source>
</evidence>
<evidence type="ECO:0000256" key="3">
    <source>
        <dbReference type="ARBA" id="ARBA00010617"/>
    </source>
</evidence>
<protein>
    <recommendedName>
        <fullName evidence="15">Cytochrome P450</fullName>
    </recommendedName>
</protein>
<evidence type="ECO:0000256" key="11">
    <source>
        <dbReference type="ARBA" id="ARBA00023136"/>
    </source>
</evidence>
<dbReference type="SUPFAM" id="SSF48264">
    <property type="entry name" value="Cytochrome P450"/>
    <property type="match status" value="1"/>
</dbReference>
<dbReference type="GO" id="GO:0004497">
    <property type="term" value="F:monooxygenase activity"/>
    <property type="evidence" value="ECO:0007669"/>
    <property type="project" value="UniProtKB-KW"/>
</dbReference>
<evidence type="ECO:0000256" key="10">
    <source>
        <dbReference type="ARBA" id="ARBA00023033"/>
    </source>
</evidence>
<dbReference type="InterPro" id="IPR001128">
    <property type="entry name" value="Cyt_P450"/>
</dbReference>
<keyword evidence="10" id="KW-0503">Monooxygenase</keyword>
<keyword evidence="14" id="KW-1185">Reference proteome</keyword>
<dbReference type="Gene3D" id="1.10.630.10">
    <property type="entry name" value="Cytochrome P450"/>
    <property type="match status" value="1"/>
</dbReference>
<evidence type="ECO:0000256" key="12">
    <source>
        <dbReference type="SAM" id="SignalP"/>
    </source>
</evidence>
<dbReference type="CDD" id="cd11041">
    <property type="entry name" value="CYP503A1-like"/>
    <property type="match status" value="1"/>
</dbReference>
<dbReference type="eggNOG" id="ENOG502SM5Y">
    <property type="taxonomic scope" value="Eukaryota"/>
</dbReference>
<dbReference type="PANTHER" id="PTHR46206:SF5">
    <property type="entry name" value="P450, PUTATIVE (EUROFUNG)-RELATED"/>
    <property type="match status" value="1"/>
</dbReference>
<dbReference type="PANTHER" id="PTHR46206">
    <property type="entry name" value="CYTOCHROME P450"/>
    <property type="match status" value="1"/>
</dbReference>